<accession>A0ABX5SNQ5</accession>
<dbReference type="CDD" id="cd00093">
    <property type="entry name" value="HTH_XRE"/>
    <property type="match status" value="1"/>
</dbReference>
<sequence>MINIEKFIDARKQLKLSQATLSDGICTQATLSKFENHQQIPAFDIMMALCERLDITLNDIFPIKVSKRQNETVLCHAMTSLGYQNLTNFDKYMYNLDGRLLGIFEVGKYQIMQYFATVIWRKDDGQAKQLIKQIDIVSLSSAQQYAFYAITLHYYYHSGRLDAARKIFEDLKKYKQLIFLDQYSIFHAITMYLLSQYQLLVKNYKCAMTFATEAIEQTTKNNSTYFLDNLFWLMIEVSDTWESQSFVVNEMIKSARVIAKMHGNEELLNKIEQRKRENGNDNIKNS</sequence>
<dbReference type="Proteomes" id="UP000295756">
    <property type="component" value="Chromosome"/>
</dbReference>
<dbReference type="PANTHER" id="PTHR37038:SF14">
    <property type="entry name" value="TRANSCRIPTIONAL ACTIVATOR"/>
    <property type="match status" value="1"/>
</dbReference>
<dbReference type="PROSITE" id="PS50943">
    <property type="entry name" value="HTH_CROC1"/>
    <property type="match status" value="1"/>
</dbReference>
<dbReference type="InterPro" id="IPR001387">
    <property type="entry name" value="Cro/C1-type_HTH"/>
</dbReference>
<dbReference type="InterPro" id="IPR011990">
    <property type="entry name" value="TPR-like_helical_dom_sf"/>
</dbReference>
<dbReference type="InterPro" id="IPR010982">
    <property type="entry name" value="Lambda_DNA-bd_dom_sf"/>
</dbReference>
<dbReference type="SUPFAM" id="SSF47413">
    <property type="entry name" value="lambda repressor-like DNA-binding domains"/>
    <property type="match status" value="1"/>
</dbReference>
<evidence type="ECO:0000313" key="3">
    <source>
        <dbReference type="Proteomes" id="UP000295756"/>
    </source>
</evidence>
<protein>
    <submittedName>
        <fullName evidence="2">XRE family transcriptional regulator</fullName>
    </submittedName>
</protein>
<evidence type="ECO:0000259" key="1">
    <source>
        <dbReference type="PROSITE" id="PS50943"/>
    </source>
</evidence>
<proteinExistence type="predicted"/>
<organism evidence="2 3">
    <name type="scientific">Leuconostoc kimchii</name>
    <dbReference type="NCBI Taxonomy" id="136609"/>
    <lineage>
        <taxon>Bacteria</taxon>
        <taxon>Bacillati</taxon>
        <taxon>Bacillota</taxon>
        <taxon>Bacilli</taxon>
        <taxon>Lactobacillales</taxon>
        <taxon>Lactobacillaceae</taxon>
        <taxon>Leuconostoc</taxon>
    </lineage>
</organism>
<dbReference type="Gene3D" id="1.25.40.10">
    <property type="entry name" value="Tetratricopeptide repeat domain"/>
    <property type="match status" value="1"/>
</dbReference>
<dbReference type="InterPro" id="IPR053163">
    <property type="entry name" value="HTH-type_regulator_Rgg"/>
</dbReference>
<dbReference type="PANTHER" id="PTHR37038">
    <property type="entry name" value="TRANSCRIPTIONAL REGULATOR-RELATED"/>
    <property type="match status" value="1"/>
</dbReference>
<evidence type="ECO:0000313" key="2">
    <source>
        <dbReference type="EMBL" id="QBR48176.1"/>
    </source>
</evidence>
<dbReference type="EMBL" id="CP037939">
    <property type="protein sequence ID" value="QBR48176.1"/>
    <property type="molecule type" value="Genomic_DNA"/>
</dbReference>
<dbReference type="SMART" id="SM00530">
    <property type="entry name" value="HTH_XRE"/>
    <property type="match status" value="1"/>
</dbReference>
<reference evidence="2 3" key="1">
    <citation type="submission" date="2019-03" db="EMBL/GenBank/DDBJ databases">
        <title>Complete Genome Sequence of Leuconostoc kimchii strain NKJ218 Isolated from Homemade Kimchi.</title>
        <authorList>
            <person name="Jung J.Y."/>
            <person name="Jin H.M."/>
            <person name="Jung J.-W."/>
            <person name="Lee S.-Y."/>
            <person name="Ryu B.-G."/>
            <person name="Han S.-S."/>
            <person name="Kang H.K."/>
            <person name="Choi H.W."/>
            <person name="Chung E.J."/>
            <person name="Choi K.-M."/>
        </authorList>
    </citation>
    <scope>NUCLEOTIDE SEQUENCE [LARGE SCALE GENOMIC DNA]</scope>
    <source>
        <strain evidence="2 3">NKJ218</strain>
    </source>
</reference>
<name>A0ABX5SNQ5_9LACO</name>
<feature type="domain" description="HTH cro/C1-type" evidence="1">
    <location>
        <begin position="7"/>
        <end position="60"/>
    </location>
</feature>
<dbReference type="RefSeq" id="WP_013103530.1">
    <property type="nucleotide sequence ID" value="NZ_CP037939.1"/>
</dbReference>
<dbReference type="Pfam" id="PF01381">
    <property type="entry name" value="HTH_3"/>
    <property type="match status" value="1"/>
</dbReference>
<gene>
    <name evidence="2" type="ORF">EW139_08560</name>
</gene>
<keyword evidence="3" id="KW-1185">Reference proteome</keyword>